<feature type="region of interest" description="Disordered" evidence="2">
    <location>
        <begin position="259"/>
        <end position="348"/>
    </location>
</feature>
<dbReference type="GO" id="GO:0006313">
    <property type="term" value="P:DNA transposition"/>
    <property type="evidence" value="ECO:0007669"/>
    <property type="project" value="InterPro"/>
</dbReference>
<dbReference type="GO" id="GO:0003677">
    <property type="term" value="F:DNA binding"/>
    <property type="evidence" value="ECO:0007669"/>
    <property type="project" value="InterPro"/>
</dbReference>
<dbReference type="EMBL" id="JACOMF010000129">
    <property type="protein sequence ID" value="MBC4019163.1"/>
    <property type="molecule type" value="Genomic_DNA"/>
</dbReference>
<keyword evidence="1" id="KW-0175">Coiled coil</keyword>
<proteinExistence type="predicted"/>
<dbReference type="Proteomes" id="UP000600101">
    <property type="component" value="Unassembled WGS sequence"/>
</dbReference>
<dbReference type="Pfam" id="PF02371">
    <property type="entry name" value="Transposase_20"/>
    <property type="match status" value="1"/>
</dbReference>
<evidence type="ECO:0000259" key="3">
    <source>
        <dbReference type="Pfam" id="PF01548"/>
    </source>
</evidence>
<protein>
    <submittedName>
        <fullName evidence="5">IS110 family transposase</fullName>
    </submittedName>
</protein>
<feature type="coiled-coil region" evidence="1">
    <location>
        <begin position="149"/>
        <end position="176"/>
    </location>
</feature>
<dbReference type="InterPro" id="IPR002525">
    <property type="entry name" value="Transp_IS110-like_N"/>
</dbReference>
<comment type="caution">
    <text evidence="5">The sequence shown here is derived from an EMBL/GenBank/DDBJ whole genome shotgun (WGS) entry which is preliminary data.</text>
</comment>
<sequence length="348" mass="36911">MEQPRSVAAGDLAEVVERPGQGTGGGAVAGHGTDQAVEAALDLGGVLAGLVAQDVGRVKTDRRDAVMLASLHRAGQLTPVWVPDASHEAIRDLVRARGAAVASGRAARQQLLGFLLRHGRRFNGKPWTRAHRAWLAGLRFEHPASQIVLQDLMDAVDAAAERVARLTRQIEAQVAEWSLAPLVTALQAMRGVALIVAVTLVAELGDLRRFASPAQLMAFVGLVPSERSSGARTRRGGITKTGNGEVRKMLTEAAWTYRRPARISEPKQRRVDAAPKGAKSPGRRNCASAPATAGSPRASRCRWSSRQSRARCSVSRLGHCPGGAAGTRLTLASNSPPQRCAGREAGTR</sequence>
<name>A0A9X0R585_9PROT</name>
<feature type="domain" description="Transposase IS110-like N-terminal" evidence="3">
    <location>
        <begin position="55"/>
        <end position="116"/>
    </location>
</feature>
<organism evidence="5 6">
    <name type="scientific">Siccirubricoccus deserti</name>
    <dbReference type="NCBI Taxonomy" id="2013562"/>
    <lineage>
        <taxon>Bacteria</taxon>
        <taxon>Pseudomonadati</taxon>
        <taxon>Pseudomonadota</taxon>
        <taxon>Alphaproteobacteria</taxon>
        <taxon>Acetobacterales</taxon>
        <taxon>Roseomonadaceae</taxon>
        <taxon>Siccirubricoccus</taxon>
    </lineage>
</organism>
<evidence type="ECO:0000256" key="2">
    <source>
        <dbReference type="SAM" id="MobiDB-lite"/>
    </source>
</evidence>
<feature type="domain" description="Transposase IS116/IS110/IS902 C-terminal" evidence="4">
    <location>
        <begin position="185"/>
        <end position="258"/>
    </location>
</feature>
<dbReference type="InterPro" id="IPR003346">
    <property type="entry name" value="Transposase_20"/>
</dbReference>
<gene>
    <name evidence="5" type="ORF">H7965_28460</name>
</gene>
<dbReference type="PANTHER" id="PTHR33055:SF13">
    <property type="entry name" value="TRANSPOSASE"/>
    <property type="match status" value="1"/>
</dbReference>
<accession>A0A9X0R585</accession>
<dbReference type="PANTHER" id="PTHR33055">
    <property type="entry name" value="TRANSPOSASE FOR INSERTION SEQUENCE ELEMENT IS1111A"/>
    <property type="match status" value="1"/>
</dbReference>
<feature type="compositionally biased region" description="Basic and acidic residues" evidence="2">
    <location>
        <begin position="262"/>
        <end position="273"/>
    </location>
</feature>
<dbReference type="Pfam" id="PF01548">
    <property type="entry name" value="DEDD_Tnp_IS110"/>
    <property type="match status" value="1"/>
</dbReference>
<reference evidence="5" key="1">
    <citation type="submission" date="2020-08" db="EMBL/GenBank/DDBJ databases">
        <authorList>
            <person name="Hu Y."/>
            <person name="Nguyen S.V."/>
            <person name="Li F."/>
            <person name="Fanning S."/>
        </authorList>
    </citation>
    <scope>NUCLEOTIDE SEQUENCE</scope>
    <source>
        <strain evidence="5">SYSU D8009</strain>
    </source>
</reference>
<evidence type="ECO:0000313" key="6">
    <source>
        <dbReference type="Proteomes" id="UP000600101"/>
    </source>
</evidence>
<dbReference type="NCBIfam" id="NF033542">
    <property type="entry name" value="transpos_IS110"/>
    <property type="match status" value="1"/>
</dbReference>
<keyword evidence="6" id="KW-1185">Reference proteome</keyword>
<dbReference type="GO" id="GO:0004803">
    <property type="term" value="F:transposase activity"/>
    <property type="evidence" value="ECO:0007669"/>
    <property type="project" value="InterPro"/>
</dbReference>
<dbReference type="InterPro" id="IPR047650">
    <property type="entry name" value="Transpos_IS110"/>
</dbReference>
<evidence type="ECO:0000259" key="4">
    <source>
        <dbReference type="Pfam" id="PF02371"/>
    </source>
</evidence>
<evidence type="ECO:0000313" key="5">
    <source>
        <dbReference type="EMBL" id="MBC4019163.1"/>
    </source>
</evidence>
<dbReference type="AlphaFoldDB" id="A0A9X0R585"/>
<evidence type="ECO:0000256" key="1">
    <source>
        <dbReference type="SAM" id="Coils"/>
    </source>
</evidence>